<reference evidence="1" key="1">
    <citation type="journal article" date="2020" name="Stud. Mycol.">
        <title>101 Dothideomycetes genomes: a test case for predicting lifestyles and emergence of pathogens.</title>
        <authorList>
            <person name="Haridas S."/>
            <person name="Albert R."/>
            <person name="Binder M."/>
            <person name="Bloem J."/>
            <person name="Labutti K."/>
            <person name="Salamov A."/>
            <person name="Andreopoulos B."/>
            <person name="Baker S."/>
            <person name="Barry K."/>
            <person name="Bills G."/>
            <person name="Bluhm B."/>
            <person name="Cannon C."/>
            <person name="Castanera R."/>
            <person name="Culley D."/>
            <person name="Daum C."/>
            <person name="Ezra D."/>
            <person name="Gonzalez J."/>
            <person name="Henrissat B."/>
            <person name="Kuo A."/>
            <person name="Liang C."/>
            <person name="Lipzen A."/>
            <person name="Lutzoni F."/>
            <person name="Magnuson J."/>
            <person name="Mondo S."/>
            <person name="Nolan M."/>
            <person name="Ohm R."/>
            <person name="Pangilinan J."/>
            <person name="Park H.-J."/>
            <person name="Ramirez L."/>
            <person name="Alfaro M."/>
            <person name="Sun H."/>
            <person name="Tritt A."/>
            <person name="Yoshinaga Y."/>
            <person name="Zwiers L.-H."/>
            <person name="Turgeon B."/>
            <person name="Goodwin S."/>
            <person name="Spatafora J."/>
            <person name="Crous P."/>
            <person name="Grigoriev I."/>
        </authorList>
    </citation>
    <scope>NUCLEOTIDE SEQUENCE</scope>
    <source>
        <strain evidence="1">ATCC 200398</strain>
    </source>
</reference>
<evidence type="ECO:0000313" key="2">
    <source>
        <dbReference type="Proteomes" id="UP000799755"/>
    </source>
</evidence>
<protein>
    <submittedName>
        <fullName evidence="1">Uncharacterized protein</fullName>
    </submittedName>
</protein>
<proteinExistence type="predicted"/>
<gene>
    <name evidence="1" type="ORF">BDR25DRAFT_395074</name>
</gene>
<comment type="caution">
    <text evidence="1">The sequence shown here is derived from an EMBL/GenBank/DDBJ whole genome shotgun (WGS) entry which is preliminary data.</text>
</comment>
<organism evidence="1 2">
    <name type="scientific">Lindgomyces ingoldianus</name>
    <dbReference type="NCBI Taxonomy" id="673940"/>
    <lineage>
        <taxon>Eukaryota</taxon>
        <taxon>Fungi</taxon>
        <taxon>Dikarya</taxon>
        <taxon>Ascomycota</taxon>
        <taxon>Pezizomycotina</taxon>
        <taxon>Dothideomycetes</taxon>
        <taxon>Pleosporomycetidae</taxon>
        <taxon>Pleosporales</taxon>
        <taxon>Lindgomycetaceae</taxon>
        <taxon>Lindgomyces</taxon>
    </lineage>
</organism>
<sequence length="1540" mass="170611">MGLRHVNHFQTSDVSRIAMALKAQLSPSISDFMFLRISSELTILCFSLLNPYPCLRKDPICPHFNRSIMEQVCYQSTLRHNAHRVHRRQFAWVTYSISAGFVIFGGFWASVLLAGSAMVIGMKQSLKKPFSPYSPRTEQTMQLASLVVERQQSVVLTQTFSSYAEFPEGFPKHKDVVPTRISQDARRQDVGLHATSEYQQSIRKRCHTARCESRERIPPLSLAMPPYKFSFHFPSTFQPLLRQLQNIPEVLRFISPNPSVYVAIVTYYECTSPFSFVRIVIRTPKHTSTHVPSFQTAVLIKPSPEIQQHSSALQKIRSKYPIPCHPKREKGEKTMASIGIRTTASGQLSSTALAAVLTGVGVVILGLLISLVFLLCRAVRTHNRYLKDLEERGVAIAQSQARQSKTAPIAKPRRVLRRSAILPFNSKNGWGTLSSVKTIKTAKLQSISPHSAPPKPVGFVDKPSCLSWPFSTRRSSGRAIHLKKIKVPTLPTVIEGPKLSTLVPRLSDSLGCQPFSPKRTRSHRSSGQSLQKRHPAFRSDWQDENHDDVTATQPEPRCRSLATKPITKTETRLLPNGSGLVAEIPVSLTKSVQCRVEDSKLHTRSASVCSQRSGNDPEAPMPPLPLHVTRPKSGSQQRSLLSKTPSQLSVYGLESAGSSILATQSSPILPHYNNIQVQKCSRRNWRNSLTIGPRPFGGMLTLHERNKRSQGSINSNTARYSVDTPSAKQKSQTENRRSTMNNNSSGVQSIRKVEMDERVLLSKVVSPTYCPLSVQYLNTPRQQSRSQVAASGSPQERSKRTSILRGISRMDHTPTRQLSQDSTQVSSTRSSNGNPFQWDSTTFSWGKPPTLKGSPAARSAHQRQNCVRISLVPIILRPPSGTSSPCPSVLNNDQEDLPHPSVEKKTGLYLNFSNARSLPRPPSSPMFASDVNITATTTCASLTPNPPMLSMANDDHRPTEPPMVSDSLWDLQNSSPRTLNRMSSWSLLSIPKFPRPCCNLPAMGRNMSPPPTFALSQSSNEYDDELKTPDSQAAPSSPLDDLPLFSSSPQRPLLVDQYNPEYPYLVYHTPTSSPTLGQFPSPFSTFPEESSATSARTMNYERLSDPPPCSPEMMRPHAFLPLPQDQLLRYSSIQNTACPSILSKDTFSTLNSSSEGNYSPCHPENKPIPNNSTSAQEMSEPFIEAAFTSSPPSQQPGDSRPSQERVRSPTQSGLAQQPLTAQSFPSSTYFSVQSSPQPTRPFPPRSPYPCYAQLPAPTLNFRDMPSLPPSASGRRRSSPRPLQSSIQRLRHMNLEAEKGGQGERRYLRWDQEERIPLPGDGSWLKEAEIAYENEEALGEEKERRPTGGVLDSWEQESTILEIVEDDTLATSTSTGAETVELRKKPNKSNAGASSIHLTSPQEDEENRNRSSNVWDNDENFWHSIPPHLIHPPSLPNKPKNNFQSVASSPNHTATAANPSMPNSSRKREFEVAKDDSPATLSISSKLDKLRGDRKLAGGQYRKRYALGLGTPNVRIQVVSPSGSVDGTPGSLYDADGFLKA</sequence>
<accession>A0ACB6QLY5</accession>
<dbReference type="EMBL" id="MU003518">
    <property type="protein sequence ID" value="KAF2467882.1"/>
    <property type="molecule type" value="Genomic_DNA"/>
</dbReference>
<evidence type="ECO:0000313" key="1">
    <source>
        <dbReference type="EMBL" id="KAF2467882.1"/>
    </source>
</evidence>
<name>A0ACB6QLY5_9PLEO</name>
<keyword evidence="2" id="KW-1185">Reference proteome</keyword>
<dbReference type="Proteomes" id="UP000799755">
    <property type="component" value="Unassembled WGS sequence"/>
</dbReference>